<proteinExistence type="predicted"/>
<dbReference type="Proteomes" id="UP000198407">
    <property type="component" value="Unassembled WGS sequence"/>
</dbReference>
<reference evidence="2" key="1">
    <citation type="submission" date="2017-06" db="EMBL/GenBank/DDBJ databases">
        <authorList>
            <person name="Varghese N."/>
            <person name="Submissions S."/>
        </authorList>
    </citation>
    <scope>NUCLEOTIDE SEQUENCE [LARGE SCALE GENOMIC DNA]</scope>
    <source>
        <strain evidence="2">DSM 22348</strain>
    </source>
</reference>
<dbReference type="EMBL" id="FZOL01000004">
    <property type="protein sequence ID" value="SNS15748.1"/>
    <property type="molecule type" value="Genomic_DNA"/>
</dbReference>
<dbReference type="AlphaFoldDB" id="A0A239C7W5"/>
<evidence type="ECO:0000313" key="1">
    <source>
        <dbReference type="EMBL" id="SNS15748.1"/>
    </source>
</evidence>
<accession>A0A239C7W5</accession>
<dbReference type="OrthoDB" id="9973771at2"/>
<protein>
    <submittedName>
        <fullName evidence="1">Uncharacterized protein</fullName>
    </submittedName>
</protein>
<keyword evidence="2" id="KW-1185">Reference proteome</keyword>
<gene>
    <name evidence="1" type="ORF">SAMN05444352_10427</name>
</gene>
<evidence type="ECO:0000313" key="2">
    <source>
        <dbReference type="Proteomes" id="UP000198407"/>
    </source>
</evidence>
<organism evidence="1 2">
    <name type="scientific">Pseudomonas japonica</name>
    <dbReference type="NCBI Taxonomy" id="256466"/>
    <lineage>
        <taxon>Bacteria</taxon>
        <taxon>Pseudomonadati</taxon>
        <taxon>Pseudomonadota</taxon>
        <taxon>Gammaproteobacteria</taxon>
        <taxon>Pseudomonadales</taxon>
        <taxon>Pseudomonadaceae</taxon>
        <taxon>Pseudomonas</taxon>
    </lineage>
</organism>
<sequence>MRNLTLLSAFLIVGLGVVESVSASVYPRQPISISQTVINEISESLSEPIRSDFQVLALMAFGKSTSPPSRSAPIYRVAYRPGRATYVSVIKSYASKNGLNVLYWETSVTKLVERETGGKFIVTLSMAKCKNKSIAPLYDVNFAHDGHVLDTYVFSEIGTVPITKGGIDDDMLSVVCGTTNEAEAVSDPLKDAAGLFGEYHSGT</sequence>
<name>A0A239C7W5_9PSED</name>
<dbReference type="RefSeq" id="WP_141137260.1">
    <property type="nucleotide sequence ID" value="NZ_FZOL01000004.1"/>
</dbReference>